<dbReference type="InterPro" id="IPR025942">
    <property type="entry name" value="SpoVIF"/>
</dbReference>
<accession>A0A5R9F0J7</accession>
<sequence>MKLSDLFDNIEKKTNVKKEDIFKLADSVAGADFTDEKTVRRLVANVAKMANVPVPREKEDRIVEAIVNKNVPLDLSQLSKMFNQK</sequence>
<dbReference type="Pfam" id="PF14069">
    <property type="entry name" value="SpoVIF"/>
    <property type="match status" value="1"/>
</dbReference>
<dbReference type="EMBL" id="SWLG01000015">
    <property type="protein sequence ID" value="TLS35930.1"/>
    <property type="molecule type" value="Genomic_DNA"/>
</dbReference>
<proteinExistence type="predicted"/>
<reference evidence="1 2" key="1">
    <citation type="submission" date="2019-04" db="EMBL/GenBank/DDBJ databases">
        <title>Bacillus caeni sp. nov., a bacterium isolated from mangrove sediment.</title>
        <authorList>
            <person name="Huang H."/>
            <person name="Mo K."/>
            <person name="Hu Y."/>
        </authorList>
    </citation>
    <scope>NUCLEOTIDE SEQUENCE [LARGE SCALE GENOMIC DNA]</scope>
    <source>
        <strain evidence="1 2">HB172195</strain>
    </source>
</reference>
<evidence type="ECO:0000313" key="2">
    <source>
        <dbReference type="Proteomes" id="UP000308230"/>
    </source>
</evidence>
<protein>
    <submittedName>
        <fullName evidence="1">Stage VI sporulation protein F</fullName>
    </submittedName>
</protein>
<keyword evidence="2" id="KW-1185">Reference proteome</keyword>
<organism evidence="1 2">
    <name type="scientific">Exobacillus caeni</name>
    <dbReference type="NCBI Taxonomy" id="2574798"/>
    <lineage>
        <taxon>Bacteria</taxon>
        <taxon>Bacillati</taxon>
        <taxon>Bacillota</taxon>
        <taxon>Bacilli</taxon>
        <taxon>Bacillales</taxon>
        <taxon>Guptibacillaceae</taxon>
        <taxon>Exobacillus</taxon>
    </lineage>
</organism>
<dbReference type="Proteomes" id="UP000308230">
    <property type="component" value="Unassembled WGS sequence"/>
</dbReference>
<dbReference type="OrthoDB" id="2474248at2"/>
<dbReference type="AlphaFoldDB" id="A0A5R9F0J7"/>
<comment type="caution">
    <text evidence="1">The sequence shown here is derived from an EMBL/GenBank/DDBJ whole genome shotgun (WGS) entry which is preliminary data.</text>
</comment>
<gene>
    <name evidence="1" type="ORF">FCL54_18220</name>
</gene>
<name>A0A5R9F0J7_9BACL</name>
<evidence type="ECO:0000313" key="1">
    <source>
        <dbReference type="EMBL" id="TLS35930.1"/>
    </source>
</evidence>